<dbReference type="CDD" id="cd01650">
    <property type="entry name" value="RT_nLTR_like"/>
    <property type="match status" value="1"/>
</dbReference>
<evidence type="ECO:0000256" key="1">
    <source>
        <dbReference type="ARBA" id="ARBA00012493"/>
    </source>
</evidence>
<dbReference type="AlphaFoldDB" id="A0A4W2CIQ6"/>
<evidence type="ECO:0000259" key="2">
    <source>
        <dbReference type="PROSITE" id="PS50878"/>
    </source>
</evidence>
<dbReference type="Ensembl" id="ENSBIXT00000004243.1">
    <property type="protein sequence ID" value="ENSBIXP00000006190.1"/>
    <property type="gene ID" value="ENSBIXG00000001161.1"/>
</dbReference>
<dbReference type="Proteomes" id="UP000314981">
    <property type="component" value="Chromosome 28"/>
</dbReference>
<feature type="domain" description="Reverse transcriptase" evidence="2">
    <location>
        <begin position="288"/>
        <end position="556"/>
    </location>
</feature>
<dbReference type="InterPro" id="IPR043502">
    <property type="entry name" value="DNA/RNA_pol_sf"/>
</dbReference>
<dbReference type="SUPFAM" id="SSF56672">
    <property type="entry name" value="DNA/RNA polymerases"/>
    <property type="match status" value="1"/>
</dbReference>
<organism evidence="3 4">
    <name type="scientific">Bos indicus x Bos taurus</name>
    <name type="common">Hybrid cattle</name>
    <dbReference type="NCBI Taxonomy" id="30522"/>
    <lineage>
        <taxon>Eukaryota</taxon>
        <taxon>Metazoa</taxon>
        <taxon>Chordata</taxon>
        <taxon>Craniata</taxon>
        <taxon>Vertebrata</taxon>
        <taxon>Euteleostomi</taxon>
        <taxon>Mammalia</taxon>
        <taxon>Eutheria</taxon>
        <taxon>Laurasiatheria</taxon>
        <taxon>Artiodactyla</taxon>
        <taxon>Ruminantia</taxon>
        <taxon>Pecora</taxon>
        <taxon>Bovidae</taxon>
        <taxon>Bovinae</taxon>
        <taxon>Bos</taxon>
    </lineage>
</organism>
<evidence type="ECO:0000313" key="3">
    <source>
        <dbReference type="Ensembl" id="ENSBIXP00000006190.1"/>
    </source>
</evidence>
<proteinExistence type="predicted"/>
<protein>
    <recommendedName>
        <fullName evidence="1">RNA-directed DNA polymerase</fullName>
        <ecNumber evidence="1">2.7.7.49</ecNumber>
    </recommendedName>
</protein>
<dbReference type="Pfam" id="PF00078">
    <property type="entry name" value="RVT_1"/>
    <property type="match status" value="1"/>
</dbReference>
<dbReference type="PANTHER" id="PTHR47027:SF8">
    <property type="entry name" value="RIBONUCLEASE H"/>
    <property type="match status" value="1"/>
</dbReference>
<reference evidence="3" key="3">
    <citation type="submission" date="2025-09" db="UniProtKB">
        <authorList>
            <consortium name="Ensembl"/>
        </authorList>
    </citation>
    <scope>IDENTIFICATION</scope>
</reference>
<evidence type="ECO:0000313" key="4">
    <source>
        <dbReference type="Proteomes" id="UP000314981"/>
    </source>
</evidence>
<name>A0A4W2CIQ6_BOBOX</name>
<sequence>MINTKIRLIIFFAAKDGEALYSQQKQDQELTVAQTMKFLIAKFRLKLKKVWKTTRPFRYDLNHIPYDYTVEVTNRFRGLDLIDRVPDELWNEVRDIVQETGIKTIPMEKKSKKAKWLSGEALQIAVTRREAKSTGEKERYAHLNAEFQRIAKRDKKAFFSDQCKEIEENNRMGKTRYFFKKIRDTKGTFHAKMGSIKDRNGMDLTEAEDIKKRWQEYTEELCKKDLHNPDNHDGVITHLEPDILECEVQWALESITTNKASGDDRIPVELFQILKDDAVKVLYSICQQIWKTQQWPQDWKRSVFIPIPKKGNTKECSNYHTIALISHASKVMLKILQARLQQYVNRELPDVQAGFRKDRGTRDQIANIRWIMEKAREFQKSIYFCFIDYAKAFDCVDHNKLWKILKEMGVPDHLICLLRNLYAGQEATVRTGHGTTDWFQIGKGVHQGCIFPPCFFNLYSEYIMNSNAGLQETQTGIKVAGRNINNLRYADDTTLMAESEEELRSLLMKVKVESEKVGLKLSIQKTIMASGPITSWEIDGETVETVSGFIFLGSQITANGDCSHEIKSCLLLGRKVMTNLDSILKSRDITLPTKVCLVKAVVFPLVMYECESWTVKKAERRRIDAFELWCWRRLLRVPWTARRSKQSILKEISPGISLEGMMLKLKLQYFGHLMRRVDSLEKTLIPGGIGGKRRRGRQRMRWLDGITDSMDVSLSELRELVMDREAWRAAVHGFAKSRTRLSD</sequence>
<dbReference type="InterPro" id="IPR000477">
    <property type="entry name" value="RT_dom"/>
</dbReference>
<reference evidence="3 4" key="1">
    <citation type="submission" date="2018-11" db="EMBL/GenBank/DDBJ databases">
        <title>Haplotype-resolved cattle genomes.</title>
        <authorList>
            <person name="Low W.Y."/>
            <person name="Tearle R."/>
            <person name="Bickhart D.M."/>
            <person name="Rosen B.D."/>
            <person name="Koren S."/>
            <person name="Rhie A."/>
            <person name="Hiendleder S."/>
            <person name="Phillippy A.M."/>
            <person name="Smith T.P.L."/>
            <person name="Williams J.L."/>
        </authorList>
    </citation>
    <scope>NUCLEOTIDE SEQUENCE [LARGE SCALE GENOMIC DNA]</scope>
</reference>
<dbReference type="PANTHER" id="PTHR47027">
    <property type="entry name" value="REVERSE TRANSCRIPTASE DOMAIN-CONTAINING PROTEIN"/>
    <property type="match status" value="1"/>
</dbReference>
<keyword evidence="4" id="KW-1185">Reference proteome</keyword>
<reference evidence="3" key="2">
    <citation type="submission" date="2025-08" db="UniProtKB">
        <authorList>
            <consortium name="Ensembl"/>
        </authorList>
    </citation>
    <scope>IDENTIFICATION</scope>
</reference>
<dbReference type="EC" id="2.7.7.49" evidence="1"/>
<accession>A0A4W2CIQ6</accession>
<dbReference type="PROSITE" id="PS50878">
    <property type="entry name" value="RT_POL"/>
    <property type="match status" value="1"/>
</dbReference>
<dbReference type="OMA" id="KVITITM"/>
<dbReference type="GO" id="GO:0003964">
    <property type="term" value="F:RNA-directed DNA polymerase activity"/>
    <property type="evidence" value="ECO:0007669"/>
    <property type="project" value="UniProtKB-EC"/>
</dbReference>